<comment type="caution">
    <text evidence="3">The sequence shown here is derived from an EMBL/GenBank/DDBJ whole genome shotgun (WGS) entry which is preliminary data.</text>
</comment>
<evidence type="ECO:0000256" key="1">
    <source>
        <dbReference type="ARBA" id="ARBA00022729"/>
    </source>
</evidence>
<dbReference type="EMBL" id="WQNE01000024">
    <property type="protein sequence ID" value="MVT76374.1"/>
    <property type="molecule type" value="Genomic_DNA"/>
</dbReference>
<dbReference type="RefSeq" id="WP_157332821.1">
    <property type="nucleotide sequence ID" value="NZ_JANADL010000028.1"/>
</dbReference>
<name>A0A844TKI4_9BRAD</name>
<gene>
    <name evidence="3" type="ORF">GPL20_25535</name>
</gene>
<organism evidence="3 4">
    <name type="scientific">Bradyrhizobium cajani</name>
    <dbReference type="NCBI Taxonomy" id="1928661"/>
    <lineage>
        <taxon>Bacteria</taxon>
        <taxon>Pseudomonadati</taxon>
        <taxon>Pseudomonadota</taxon>
        <taxon>Alphaproteobacteria</taxon>
        <taxon>Hyphomicrobiales</taxon>
        <taxon>Nitrobacteraceae</taxon>
        <taxon>Bradyrhizobium</taxon>
    </lineage>
</organism>
<dbReference type="OrthoDB" id="9769319at2"/>
<dbReference type="Proteomes" id="UP000449969">
    <property type="component" value="Unassembled WGS sequence"/>
</dbReference>
<dbReference type="PROSITE" id="PS51318">
    <property type="entry name" value="TAT"/>
    <property type="match status" value="1"/>
</dbReference>
<dbReference type="SUPFAM" id="SSF53850">
    <property type="entry name" value="Periplasmic binding protein-like II"/>
    <property type="match status" value="1"/>
</dbReference>
<dbReference type="GO" id="GO:0030288">
    <property type="term" value="C:outer membrane-bounded periplasmic space"/>
    <property type="evidence" value="ECO:0007669"/>
    <property type="project" value="TreeGrafter"/>
</dbReference>
<dbReference type="PANTHER" id="PTHR30006">
    <property type="entry name" value="THIAMINE-BINDING PERIPLASMIC PROTEIN-RELATED"/>
    <property type="match status" value="1"/>
</dbReference>
<dbReference type="Gene3D" id="3.40.190.10">
    <property type="entry name" value="Periplasmic binding protein-like II"/>
    <property type="match status" value="2"/>
</dbReference>
<reference evidence="3 4" key="1">
    <citation type="submission" date="2019-12" db="EMBL/GenBank/DDBJ databases">
        <title>Draft genome sequences Bradyrhizobium cajani AMBPC1010, Bradyrhizobium pachyrhizi AMBPC1040 and Bradyrhizobium yuanmingense ALSPC3051, three plant growth promoting strains isolated from nodules of Cajanus cajan L. in Dominican Republic.</title>
        <authorList>
            <person name="Flores-Felix J.D."/>
            <person name="Araujo J."/>
            <person name="Diaz-Alcantara C."/>
            <person name="Gonzalez-Andres F."/>
            <person name="Velazquez E."/>
        </authorList>
    </citation>
    <scope>NUCLEOTIDE SEQUENCE [LARGE SCALE GENOMIC DNA]</scope>
    <source>
        <strain evidence="3 4">1010</strain>
    </source>
</reference>
<proteinExistence type="predicted"/>
<evidence type="ECO:0000256" key="2">
    <source>
        <dbReference type="ARBA" id="ARBA00022764"/>
    </source>
</evidence>
<dbReference type="PANTHER" id="PTHR30006:SF2">
    <property type="entry name" value="ABC TRANSPORTER SUBSTRATE-BINDING PROTEIN"/>
    <property type="match status" value="1"/>
</dbReference>
<dbReference type="GO" id="GO:0015888">
    <property type="term" value="P:thiamine transport"/>
    <property type="evidence" value="ECO:0007669"/>
    <property type="project" value="TreeGrafter"/>
</dbReference>
<sequence length="368" mass="39509">MDNIPKTALRRRAFLRGAASAAVGSVISMPWVKTASAQEFAGKVLRVLTWSDPTGQAAVRNILRPFEAETGAKVIPDLTGTTSDMIAKIRASASRPQYDLVILGGYGAATLGEANLLEKPDWAQIPNSRSLLPQYRSGADGYGVGYFLWTDGILYNTNVYGRAPTSYQALWTEESKGGVILVPPQSGGAMELVIAAAKVAGGDANNPDAGFALLAKLKDRILTITNNPARVAELFRTNSGRLAAPYSPLLYTQYIPDPQYNMSGTYDIAEGFFVDLQLMVSPRGAPGDRAAIHALMNKALAPEVQGKMAEDVWYGPTNAQAVLSEKARAIPYIASPDLIAKRAITLDAKFLASVRDDWVRRYAQAVGG</sequence>
<dbReference type="GO" id="GO:0030976">
    <property type="term" value="F:thiamine pyrophosphate binding"/>
    <property type="evidence" value="ECO:0007669"/>
    <property type="project" value="TreeGrafter"/>
</dbReference>
<dbReference type="InterPro" id="IPR006059">
    <property type="entry name" value="SBP"/>
</dbReference>
<keyword evidence="4" id="KW-1185">Reference proteome</keyword>
<evidence type="ECO:0000313" key="3">
    <source>
        <dbReference type="EMBL" id="MVT76374.1"/>
    </source>
</evidence>
<keyword evidence="1" id="KW-0732">Signal</keyword>
<dbReference type="InterPro" id="IPR006311">
    <property type="entry name" value="TAT_signal"/>
</dbReference>
<evidence type="ECO:0000313" key="4">
    <source>
        <dbReference type="Proteomes" id="UP000449969"/>
    </source>
</evidence>
<dbReference type="GO" id="GO:0030975">
    <property type="term" value="F:thiamine binding"/>
    <property type="evidence" value="ECO:0007669"/>
    <property type="project" value="TreeGrafter"/>
</dbReference>
<accession>A0A844TKI4</accession>
<keyword evidence="2" id="KW-0574">Periplasm</keyword>
<protein>
    <submittedName>
        <fullName evidence="3">Extracellular solute-binding protein</fullName>
    </submittedName>
</protein>
<dbReference type="Pfam" id="PF13416">
    <property type="entry name" value="SBP_bac_8"/>
    <property type="match status" value="1"/>
</dbReference>
<dbReference type="AlphaFoldDB" id="A0A844TKI4"/>